<comment type="caution">
    <text evidence="3">The sequence shown here is derived from an EMBL/GenBank/DDBJ whole genome shotgun (WGS) entry which is preliminary data.</text>
</comment>
<proteinExistence type="predicted"/>
<evidence type="ECO:0000256" key="1">
    <source>
        <dbReference type="SAM" id="Coils"/>
    </source>
</evidence>
<keyword evidence="4" id="KW-1185">Reference proteome</keyword>
<protein>
    <submittedName>
        <fullName evidence="3">Uncharacterized protein</fullName>
    </submittedName>
</protein>
<dbReference type="AlphaFoldDB" id="A0A8K0L5J0"/>
<dbReference type="EMBL" id="JAESVG020000004">
    <property type="protein sequence ID" value="KAG8628071.1"/>
    <property type="molecule type" value="Genomic_DNA"/>
</dbReference>
<gene>
    <name evidence="3" type="ORF">KVT40_003944</name>
</gene>
<feature type="region of interest" description="Disordered" evidence="2">
    <location>
        <begin position="1"/>
        <end position="41"/>
    </location>
</feature>
<reference evidence="3" key="1">
    <citation type="submission" date="2021-07" db="EMBL/GenBank/DDBJ databases">
        <title>Elsinoe batatas strain:CRI-CJ2 Genome sequencing and assembly.</title>
        <authorList>
            <person name="Huang L."/>
        </authorList>
    </citation>
    <scope>NUCLEOTIDE SEQUENCE</scope>
    <source>
        <strain evidence="3">CRI-CJ2</strain>
    </source>
</reference>
<evidence type="ECO:0000313" key="4">
    <source>
        <dbReference type="Proteomes" id="UP000809789"/>
    </source>
</evidence>
<feature type="compositionally biased region" description="Polar residues" evidence="2">
    <location>
        <begin position="1"/>
        <end position="38"/>
    </location>
</feature>
<feature type="coiled-coil region" evidence="1">
    <location>
        <begin position="84"/>
        <end position="178"/>
    </location>
</feature>
<organism evidence="3 4">
    <name type="scientific">Elsinoe batatas</name>
    <dbReference type="NCBI Taxonomy" id="2601811"/>
    <lineage>
        <taxon>Eukaryota</taxon>
        <taxon>Fungi</taxon>
        <taxon>Dikarya</taxon>
        <taxon>Ascomycota</taxon>
        <taxon>Pezizomycotina</taxon>
        <taxon>Dothideomycetes</taxon>
        <taxon>Dothideomycetidae</taxon>
        <taxon>Myriangiales</taxon>
        <taxon>Elsinoaceae</taxon>
        <taxon>Elsinoe</taxon>
    </lineage>
</organism>
<evidence type="ECO:0000256" key="2">
    <source>
        <dbReference type="SAM" id="MobiDB-lite"/>
    </source>
</evidence>
<sequence>MGLNAGANNHLSQANRNNNSLSKGNTPKLSQESENNVNGIKADLEEDMKRVIAEMIPRIRKLAIDKDMSAKELAQAKTTLGKKVNDLQKDKKRVEGQVTDAVKETGAIRGALNKAKAAKMQLEEEVKSLKEQIEAIELQNRDLLQKTAASEEEIQVIKREKERLVKESENTKQNIMEALSMLRGYAATGLDQGCGAEELPQGEAVMELATEMA</sequence>
<dbReference type="Proteomes" id="UP000809789">
    <property type="component" value="Unassembled WGS sequence"/>
</dbReference>
<accession>A0A8K0L5J0</accession>
<name>A0A8K0L5J0_9PEZI</name>
<evidence type="ECO:0000313" key="3">
    <source>
        <dbReference type="EMBL" id="KAG8628071.1"/>
    </source>
</evidence>
<dbReference type="OrthoDB" id="10379503at2759"/>
<keyword evidence="1" id="KW-0175">Coiled coil</keyword>